<evidence type="ECO:0000256" key="1">
    <source>
        <dbReference type="ARBA" id="ARBA00022741"/>
    </source>
</evidence>
<evidence type="ECO:0000313" key="7">
    <source>
        <dbReference type="Proteomes" id="UP000291142"/>
    </source>
</evidence>
<dbReference type="Gene3D" id="2.40.100.10">
    <property type="entry name" value="Cyclophilin-like"/>
    <property type="match status" value="1"/>
</dbReference>
<keyword evidence="1" id="KW-0547">Nucleotide-binding</keyword>
<dbReference type="AlphaFoldDB" id="A0A4Q9FIM5"/>
<keyword evidence="4" id="KW-0812">Transmembrane</keyword>
<keyword evidence="4" id="KW-1133">Transmembrane helix</keyword>
<dbReference type="SUPFAM" id="SSF160467">
    <property type="entry name" value="PH0987 N-terminal domain-like"/>
    <property type="match status" value="1"/>
</dbReference>
<reference evidence="6 7" key="1">
    <citation type="submission" date="2019-02" db="EMBL/GenBank/DDBJ databases">
        <title>Hyunsoonleella sp., isolated from marine sediment.</title>
        <authorList>
            <person name="Liu B.-T."/>
        </authorList>
    </citation>
    <scope>NUCLEOTIDE SEQUENCE [LARGE SCALE GENOMIC DNA]</scope>
    <source>
        <strain evidence="6 7">T58</strain>
    </source>
</reference>
<dbReference type="InterPro" id="IPR010016">
    <property type="entry name" value="PxpB"/>
</dbReference>
<dbReference type="Proteomes" id="UP000291142">
    <property type="component" value="Unassembled WGS sequence"/>
</dbReference>
<dbReference type="InterPro" id="IPR029000">
    <property type="entry name" value="Cyclophilin-like_dom_sf"/>
</dbReference>
<dbReference type="Gene3D" id="3.30.1360.40">
    <property type="match status" value="1"/>
</dbReference>
<protein>
    <submittedName>
        <fullName evidence="6">5-oxoprolinase subunit PxpB</fullName>
        <ecNumber evidence="6">3.5.2.9</ecNumber>
    </submittedName>
</protein>
<evidence type="ECO:0000259" key="5">
    <source>
        <dbReference type="SMART" id="SM00796"/>
    </source>
</evidence>
<dbReference type="SUPFAM" id="SSF50891">
    <property type="entry name" value="Cyclophilin-like"/>
    <property type="match status" value="1"/>
</dbReference>
<dbReference type="Pfam" id="PF02682">
    <property type="entry name" value="CT_C_D"/>
    <property type="match status" value="1"/>
</dbReference>
<feature type="domain" description="Carboxyltransferase" evidence="5">
    <location>
        <begin position="5"/>
        <end position="206"/>
    </location>
</feature>
<proteinExistence type="predicted"/>
<evidence type="ECO:0000313" key="6">
    <source>
        <dbReference type="EMBL" id="TBN06365.1"/>
    </source>
</evidence>
<accession>A0A4Q9FIM5</accession>
<dbReference type="GO" id="GO:0005524">
    <property type="term" value="F:ATP binding"/>
    <property type="evidence" value="ECO:0007669"/>
    <property type="project" value="UniProtKB-KW"/>
</dbReference>
<organism evidence="6 7">
    <name type="scientific">Hyunsoonleella flava</name>
    <dbReference type="NCBI Taxonomy" id="2527939"/>
    <lineage>
        <taxon>Bacteria</taxon>
        <taxon>Pseudomonadati</taxon>
        <taxon>Bacteroidota</taxon>
        <taxon>Flavobacteriia</taxon>
        <taxon>Flavobacteriales</taxon>
        <taxon>Flavobacteriaceae</taxon>
    </lineage>
</organism>
<dbReference type="OrthoDB" id="9778567at2"/>
<evidence type="ECO:0000256" key="3">
    <source>
        <dbReference type="ARBA" id="ARBA00022840"/>
    </source>
</evidence>
<keyword evidence="4" id="KW-0472">Membrane</keyword>
<dbReference type="PANTHER" id="PTHR34698:SF2">
    <property type="entry name" value="5-OXOPROLINASE SUBUNIT B"/>
    <property type="match status" value="1"/>
</dbReference>
<sequence>MTYELKYIPYGEQAILVEWPQRIDILILNDIVAFKSKVIHSELGNLQSLNHGYASLSISYKNENFDFSSEVKLLKEIYKSSKARKIYKRQSWKIPVCYDTHFGIDLEILSREKQLQIDDIITKHCASIYTVFFIGFLPGFLYLGGLDSALFTPRRATPRLKIKKGSVAIGGEQTGIYPMESPGGWHIIGNCPINFFDSSKSEPCFANAGDSLKFYPVSIQEYEDIKVLVDAGVYQIESEVLYD</sequence>
<dbReference type="InterPro" id="IPR003833">
    <property type="entry name" value="CT_C_D"/>
</dbReference>
<dbReference type="EMBL" id="SIRT01000001">
    <property type="protein sequence ID" value="TBN06365.1"/>
    <property type="molecule type" value="Genomic_DNA"/>
</dbReference>
<feature type="transmembrane region" description="Helical" evidence="4">
    <location>
        <begin position="128"/>
        <end position="151"/>
    </location>
</feature>
<dbReference type="RefSeq" id="WP_130962355.1">
    <property type="nucleotide sequence ID" value="NZ_SIRT01000001.1"/>
</dbReference>
<dbReference type="GO" id="GO:0017168">
    <property type="term" value="F:5-oxoprolinase (ATP-hydrolyzing) activity"/>
    <property type="evidence" value="ECO:0007669"/>
    <property type="project" value="UniProtKB-EC"/>
</dbReference>
<gene>
    <name evidence="6" type="primary">pxpB</name>
    <name evidence="6" type="ORF">EYD45_00320</name>
</gene>
<dbReference type="PANTHER" id="PTHR34698">
    <property type="entry name" value="5-OXOPROLINASE SUBUNIT B"/>
    <property type="match status" value="1"/>
</dbReference>
<keyword evidence="7" id="KW-1185">Reference proteome</keyword>
<dbReference type="NCBIfam" id="TIGR00370">
    <property type="entry name" value="5-oxoprolinase subunit PxpB"/>
    <property type="match status" value="1"/>
</dbReference>
<evidence type="ECO:0000256" key="2">
    <source>
        <dbReference type="ARBA" id="ARBA00022801"/>
    </source>
</evidence>
<dbReference type="EC" id="3.5.2.9" evidence="6"/>
<evidence type="ECO:0000256" key="4">
    <source>
        <dbReference type="SAM" id="Phobius"/>
    </source>
</evidence>
<keyword evidence="2 6" id="KW-0378">Hydrolase</keyword>
<name>A0A4Q9FIM5_9FLAO</name>
<comment type="caution">
    <text evidence="6">The sequence shown here is derived from an EMBL/GenBank/DDBJ whole genome shotgun (WGS) entry which is preliminary data.</text>
</comment>
<dbReference type="SMART" id="SM00796">
    <property type="entry name" value="AHS1"/>
    <property type="match status" value="1"/>
</dbReference>
<keyword evidence="3" id="KW-0067">ATP-binding</keyword>